<dbReference type="SUPFAM" id="SSF103473">
    <property type="entry name" value="MFS general substrate transporter"/>
    <property type="match status" value="1"/>
</dbReference>
<feature type="transmembrane region" description="Helical" evidence="5">
    <location>
        <begin position="6"/>
        <end position="30"/>
    </location>
</feature>
<name>A0A2A8BXF3_9BACI</name>
<evidence type="ECO:0000256" key="5">
    <source>
        <dbReference type="SAM" id="Phobius"/>
    </source>
</evidence>
<evidence type="ECO:0000256" key="1">
    <source>
        <dbReference type="ARBA" id="ARBA00004370"/>
    </source>
</evidence>
<keyword evidence="2 5" id="KW-0812">Transmembrane</keyword>
<evidence type="ECO:0000256" key="2">
    <source>
        <dbReference type="ARBA" id="ARBA00022692"/>
    </source>
</evidence>
<dbReference type="GO" id="GO:0022857">
    <property type="term" value="F:transmembrane transporter activity"/>
    <property type="evidence" value="ECO:0007669"/>
    <property type="project" value="InterPro"/>
</dbReference>
<evidence type="ECO:0000313" key="6">
    <source>
        <dbReference type="EMBL" id="PEM61736.1"/>
    </source>
</evidence>
<dbReference type="AlphaFoldDB" id="A0A2A8BXF3"/>
<sequence>YFPTIVAATGITGTFFGFAIVGVLALLFIWKFVPESRGRTLEEVEEGVTTGNIFTVPAKKARR</sequence>
<dbReference type="Proteomes" id="UP000219775">
    <property type="component" value="Unassembled WGS sequence"/>
</dbReference>
<comment type="subcellular location">
    <subcellularLocation>
        <location evidence="1">Membrane</location>
    </subcellularLocation>
</comment>
<protein>
    <submittedName>
        <fullName evidence="6">MFS transporter</fullName>
    </submittedName>
</protein>
<dbReference type="RefSeq" id="WP_142313010.1">
    <property type="nucleotide sequence ID" value="NZ_NUDP01000189.1"/>
</dbReference>
<accession>A0A2A8BXF3</accession>
<dbReference type="InterPro" id="IPR005828">
    <property type="entry name" value="MFS_sugar_transport-like"/>
</dbReference>
<dbReference type="InterPro" id="IPR036259">
    <property type="entry name" value="MFS_trans_sf"/>
</dbReference>
<comment type="caution">
    <text evidence="6">The sequence shown here is derived from an EMBL/GenBank/DDBJ whole genome shotgun (WGS) entry which is preliminary data.</text>
</comment>
<dbReference type="Pfam" id="PF00083">
    <property type="entry name" value="Sugar_tr"/>
    <property type="match status" value="1"/>
</dbReference>
<feature type="non-terminal residue" evidence="6">
    <location>
        <position position="1"/>
    </location>
</feature>
<gene>
    <name evidence="6" type="ORF">CN613_27885</name>
</gene>
<evidence type="ECO:0000313" key="7">
    <source>
        <dbReference type="Proteomes" id="UP000219775"/>
    </source>
</evidence>
<organism evidence="6 7">
    <name type="scientific">Bacillus pseudomycoides</name>
    <dbReference type="NCBI Taxonomy" id="64104"/>
    <lineage>
        <taxon>Bacteria</taxon>
        <taxon>Bacillati</taxon>
        <taxon>Bacillota</taxon>
        <taxon>Bacilli</taxon>
        <taxon>Bacillales</taxon>
        <taxon>Bacillaceae</taxon>
        <taxon>Bacillus</taxon>
        <taxon>Bacillus cereus group</taxon>
    </lineage>
</organism>
<keyword evidence="3 5" id="KW-1133">Transmembrane helix</keyword>
<proteinExistence type="predicted"/>
<keyword evidence="4 5" id="KW-0472">Membrane</keyword>
<reference evidence="6 7" key="1">
    <citation type="submission" date="2017-09" db="EMBL/GenBank/DDBJ databases">
        <title>Large-scale bioinformatics analysis of Bacillus genomes uncovers conserved roles of natural products in bacterial physiology.</title>
        <authorList>
            <consortium name="Agbiome Team Llc"/>
            <person name="Bleich R.M."/>
            <person name="Grubbs K.J."/>
            <person name="Santa Maria K.C."/>
            <person name="Allen S.E."/>
            <person name="Farag S."/>
            <person name="Shank E.A."/>
            <person name="Bowers A."/>
        </authorList>
    </citation>
    <scope>NUCLEOTIDE SEQUENCE [LARGE SCALE GENOMIC DNA]</scope>
    <source>
        <strain evidence="6 7">AFS009893</strain>
    </source>
</reference>
<dbReference type="Gene3D" id="1.20.1250.20">
    <property type="entry name" value="MFS general substrate transporter like domains"/>
    <property type="match status" value="1"/>
</dbReference>
<dbReference type="GO" id="GO:0016020">
    <property type="term" value="C:membrane"/>
    <property type="evidence" value="ECO:0007669"/>
    <property type="project" value="UniProtKB-SubCell"/>
</dbReference>
<evidence type="ECO:0000256" key="3">
    <source>
        <dbReference type="ARBA" id="ARBA00022989"/>
    </source>
</evidence>
<evidence type="ECO:0000256" key="4">
    <source>
        <dbReference type="ARBA" id="ARBA00023136"/>
    </source>
</evidence>
<dbReference type="EMBL" id="NUDP01000189">
    <property type="protein sequence ID" value="PEM61736.1"/>
    <property type="molecule type" value="Genomic_DNA"/>
</dbReference>